<dbReference type="PANTHER" id="PTHR33064">
    <property type="entry name" value="POL PROTEIN"/>
    <property type="match status" value="1"/>
</dbReference>
<name>A0A6P6W1T9_COFAR</name>
<dbReference type="Pfam" id="PF17919">
    <property type="entry name" value="RT_RNaseH_2"/>
    <property type="match status" value="1"/>
</dbReference>
<evidence type="ECO:0000313" key="2">
    <source>
        <dbReference type="Proteomes" id="UP001652660"/>
    </source>
</evidence>
<dbReference type="SUPFAM" id="SSF56672">
    <property type="entry name" value="DNA/RNA polymerases"/>
    <property type="match status" value="1"/>
</dbReference>
<dbReference type="FunFam" id="3.30.70.270:FF:000020">
    <property type="entry name" value="Transposon Tf2-6 polyprotein-like Protein"/>
    <property type="match status" value="1"/>
</dbReference>
<gene>
    <name evidence="3" type="primary">LOC113729167</name>
</gene>
<dbReference type="RefSeq" id="XP_027109293.1">
    <property type="nucleotide sequence ID" value="XM_027253492.1"/>
</dbReference>
<feature type="domain" description="Reverse transcriptase/retrotransposon-derived protein RNase H-like" evidence="1">
    <location>
        <begin position="95"/>
        <end position="138"/>
    </location>
</feature>
<keyword evidence="2" id="KW-1185">Reference proteome</keyword>
<dbReference type="InterPro" id="IPR041577">
    <property type="entry name" value="RT_RNaseH_2"/>
</dbReference>
<organism evidence="2 3">
    <name type="scientific">Coffea arabica</name>
    <name type="common">Arabian coffee</name>
    <dbReference type="NCBI Taxonomy" id="13443"/>
    <lineage>
        <taxon>Eukaryota</taxon>
        <taxon>Viridiplantae</taxon>
        <taxon>Streptophyta</taxon>
        <taxon>Embryophyta</taxon>
        <taxon>Tracheophyta</taxon>
        <taxon>Spermatophyta</taxon>
        <taxon>Magnoliopsida</taxon>
        <taxon>eudicotyledons</taxon>
        <taxon>Gunneridae</taxon>
        <taxon>Pentapetalae</taxon>
        <taxon>asterids</taxon>
        <taxon>lamiids</taxon>
        <taxon>Gentianales</taxon>
        <taxon>Rubiaceae</taxon>
        <taxon>Ixoroideae</taxon>
        <taxon>Gardenieae complex</taxon>
        <taxon>Bertiereae - Coffeeae clade</taxon>
        <taxon>Coffeeae</taxon>
        <taxon>Coffea</taxon>
    </lineage>
</organism>
<evidence type="ECO:0000313" key="3">
    <source>
        <dbReference type="RefSeq" id="XP_027109293.1"/>
    </source>
</evidence>
<dbReference type="PANTHER" id="PTHR33064:SF37">
    <property type="entry name" value="RIBONUCLEASE H"/>
    <property type="match status" value="1"/>
</dbReference>
<dbReference type="InterPro" id="IPR051320">
    <property type="entry name" value="Viral_Replic_Matur_Polypro"/>
</dbReference>
<sequence>MVLQILRDHQLYAKFSKCEFWLEKVAFLGHVISKEGIVVDPAKVEAVTEWKRPETLTEIRSFLGLAGYYRRFIKDFSKLASPLTDLTKKNCQFLWSDKCENSFQELKRRLTTAPILALPNAKDSYTVYTDASRKAWGVY</sequence>
<reference evidence="3" key="2">
    <citation type="submission" date="2025-08" db="UniProtKB">
        <authorList>
            <consortium name="RefSeq"/>
        </authorList>
    </citation>
    <scope>IDENTIFICATION</scope>
    <source>
        <tissue evidence="3">Leaves</tissue>
    </source>
</reference>
<proteinExistence type="predicted"/>
<dbReference type="InterPro" id="IPR043502">
    <property type="entry name" value="DNA/RNA_pol_sf"/>
</dbReference>
<dbReference type="AlphaFoldDB" id="A0A6P6W1T9"/>
<evidence type="ECO:0000259" key="1">
    <source>
        <dbReference type="Pfam" id="PF17919"/>
    </source>
</evidence>
<dbReference type="Proteomes" id="UP001652660">
    <property type="component" value="Chromosome 2e"/>
</dbReference>
<dbReference type="GeneID" id="113729167"/>
<dbReference type="OrthoDB" id="437338at2759"/>
<protein>
    <submittedName>
        <fullName evidence="3">Uncharacterized mitochondrial protein AtMg00860-like</fullName>
    </submittedName>
</protein>
<dbReference type="Gene3D" id="3.30.70.270">
    <property type="match status" value="2"/>
</dbReference>
<accession>A0A6P6W1T9</accession>
<reference evidence="2" key="1">
    <citation type="journal article" date="2025" name="Foods">
        <title>Unveiling the Microbial Signatures of Arabica Coffee Cherries: Insights into Ripeness Specific Diversity, Functional Traits, and Implications for Quality and Safety.</title>
        <authorList>
            <consortium name="RefSeq"/>
            <person name="Tenea G.N."/>
            <person name="Cifuentes V."/>
            <person name="Reyes P."/>
            <person name="Cevallos-Vallejos M."/>
        </authorList>
    </citation>
    <scope>NUCLEOTIDE SEQUENCE [LARGE SCALE GENOMIC DNA]</scope>
</reference>
<dbReference type="InterPro" id="IPR043128">
    <property type="entry name" value="Rev_trsase/Diguanyl_cyclase"/>
</dbReference>